<evidence type="ECO:0000313" key="2">
    <source>
        <dbReference type="Proteomes" id="UP000824540"/>
    </source>
</evidence>
<dbReference type="EMBL" id="JAFBMS010000129">
    <property type="protein sequence ID" value="KAG9335119.1"/>
    <property type="molecule type" value="Genomic_DNA"/>
</dbReference>
<proteinExistence type="predicted"/>
<evidence type="ECO:0000313" key="1">
    <source>
        <dbReference type="EMBL" id="KAG9335119.1"/>
    </source>
</evidence>
<name>A0A8T2N3W6_9TELE</name>
<organism evidence="1 2">
    <name type="scientific">Albula glossodonta</name>
    <name type="common">roundjaw bonefish</name>
    <dbReference type="NCBI Taxonomy" id="121402"/>
    <lineage>
        <taxon>Eukaryota</taxon>
        <taxon>Metazoa</taxon>
        <taxon>Chordata</taxon>
        <taxon>Craniata</taxon>
        <taxon>Vertebrata</taxon>
        <taxon>Euteleostomi</taxon>
        <taxon>Actinopterygii</taxon>
        <taxon>Neopterygii</taxon>
        <taxon>Teleostei</taxon>
        <taxon>Albuliformes</taxon>
        <taxon>Albulidae</taxon>
        <taxon>Albula</taxon>
    </lineage>
</organism>
<comment type="caution">
    <text evidence="1">The sequence shown here is derived from an EMBL/GenBank/DDBJ whole genome shotgun (WGS) entry which is preliminary data.</text>
</comment>
<keyword evidence="2" id="KW-1185">Reference proteome</keyword>
<sequence>MGATTSGQVCGPSGQVSVPSVKASAAEEVECCPITIVNTSLTIPLLRATEGRKYCVLCTKEKKRNKTIWKCESCNVALCITADRNCYKEWHKKKREPGQAAP</sequence>
<protein>
    <recommendedName>
        <fullName evidence="3">PiggyBac transposable element-derived protein 4 C-terminal zinc-ribbon domain-containing protein</fullName>
    </recommendedName>
</protein>
<dbReference type="Proteomes" id="UP000824540">
    <property type="component" value="Unassembled WGS sequence"/>
</dbReference>
<accession>A0A8T2N3W6</accession>
<gene>
    <name evidence="1" type="ORF">JZ751_005682</name>
</gene>
<evidence type="ECO:0008006" key="3">
    <source>
        <dbReference type="Google" id="ProtNLM"/>
    </source>
</evidence>
<reference evidence="1" key="1">
    <citation type="thesis" date="2021" institute="BYU ScholarsArchive" country="Provo, UT, USA">
        <title>Applications of and Algorithms for Genome Assembly and Genomic Analyses with an Emphasis on Marine Teleosts.</title>
        <authorList>
            <person name="Pickett B.D."/>
        </authorList>
    </citation>
    <scope>NUCLEOTIDE SEQUENCE</scope>
    <source>
        <strain evidence="1">HI-2016</strain>
    </source>
</reference>
<dbReference type="AlphaFoldDB" id="A0A8T2N3W6"/>
<dbReference type="OrthoDB" id="118105at2759"/>